<evidence type="ECO:0000313" key="5">
    <source>
        <dbReference type="EMBL" id="MBE6832616.1"/>
    </source>
</evidence>
<dbReference type="AlphaFoldDB" id="A0A928KTG0"/>
<keyword evidence="2 5" id="KW-0238">DNA-binding</keyword>
<reference evidence="5" key="1">
    <citation type="submission" date="2019-04" db="EMBL/GenBank/DDBJ databases">
        <title>Evolution of Biomass-Degrading Anaerobic Consortia Revealed by Metagenomics.</title>
        <authorList>
            <person name="Peng X."/>
        </authorList>
    </citation>
    <scope>NUCLEOTIDE SEQUENCE</scope>
    <source>
        <strain evidence="5">SIG551</strain>
    </source>
</reference>
<dbReference type="InterPro" id="IPR028082">
    <property type="entry name" value="Peripla_BP_I"/>
</dbReference>
<dbReference type="EMBL" id="SVNY01000002">
    <property type="protein sequence ID" value="MBE6832616.1"/>
    <property type="molecule type" value="Genomic_DNA"/>
</dbReference>
<dbReference type="SUPFAM" id="SSF47413">
    <property type="entry name" value="lambda repressor-like DNA-binding domains"/>
    <property type="match status" value="1"/>
</dbReference>
<proteinExistence type="predicted"/>
<comment type="caution">
    <text evidence="5">The sequence shown here is derived from an EMBL/GenBank/DDBJ whole genome shotgun (WGS) entry which is preliminary data.</text>
</comment>
<dbReference type="InterPro" id="IPR006148">
    <property type="entry name" value="Glc/Gal-6P_isomerase"/>
</dbReference>
<dbReference type="PROSITE" id="PS50932">
    <property type="entry name" value="HTH_LACI_2"/>
    <property type="match status" value="1"/>
</dbReference>
<evidence type="ECO:0000259" key="4">
    <source>
        <dbReference type="PROSITE" id="PS50932"/>
    </source>
</evidence>
<dbReference type="Pfam" id="PF13377">
    <property type="entry name" value="Peripla_BP_3"/>
    <property type="match status" value="1"/>
</dbReference>
<gene>
    <name evidence="5" type="ORF">E7512_03390</name>
</gene>
<evidence type="ECO:0000256" key="3">
    <source>
        <dbReference type="ARBA" id="ARBA00023163"/>
    </source>
</evidence>
<dbReference type="RefSeq" id="WP_020073248.1">
    <property type="nucleotide sequence ID" value="NZ_JBKWRC010000001.1"/>
</dbReference>
<dbReference type="GO" id="GO:0005975">
    <property type="term" value="P:carbohydrate metabolic process"/>
    <property type="evidence" value="ECO:0007669"/>
    <property type="project" value="InterPro"/>
</dbReference>
<organism evidence="5 6">
    <name type="scientific">Faecalispora sporosphaeroides</name>
    <dbReference type="NCBI Taxonomy" id="1549"/>
    <lineage>
        <taxon>Bacteria</taxon>
        <taxon>Bacillati</taxon>
        <taxon>Bacillota</taxon>
        <taxon>Clostridia</taxon>
        <taxon>Eubacteriales</taxon>
        <taxon>Oscillospiraceae</taxon>
        <taxon>Faecalispora</taxon>
    </lineage>
</organism>
<dbReference type="Pfam" id="PF01182">
    <property type="entry name" value="Glucosamine_iso"/>
    <property type="match status" value="1"/>
</dbReference>
<dbReference type="SMART" id="SM00354">
    <property type="entry name" value="HTH_LACI"/>
    <property type="match status" value="1"/>
</dbReference>
<dbReference type="PANTHER" id="PTHR30146">
    <property type="entry name" value="LACI-RELATED TRANSCRIPTIONAL REPRESSOR"/>
    <property type="match status" value="1"/>
</dbReference>
<evidence type="ECO:0000313" key="6">
    <source>
        <dbReference type="Proteomes" id="UP000754750"/>
    </source>
</evidence>
<dbReference type="GO" id="GO:0000976">
    <property type="term" value="F:transcription cis-regulatory region binding"/>
    <property type="evidence" value="ECO:0007669"/>
    <property type="project" value="TreeGrafter"/>
</dbReference>
<dbReference type="CDD" id="cd06267">
    <property type="entry name" value="PBP1_LacI_sugar_binding-like"/>
    <property type="match status" value="1"/>
</dbReference>
<dbReference type="SUPFAM" id="SSF100950">
    <property type="entry name" value="NagB/RpiA/CoA transferase-like"/>
    <property type="match status" value="1"/>
</dbReference>
<dbReference type="Pfam" id="PF00356">
    <property type="entry name" value="LacI"/>
    <property type="match status" value="1"/>
</dbReference>
<evidence type="ECO:0000256" key="1">
    <source>
        <dbReference type="ARBA" id="ARBA00023015"/>
    </source>
</evidence>
<dbReference type="InterPro" id="IPR010982">
    <property type="entry name" value="Lambda_DNA-bd_dom_sf"/>
</dbReference>
<keyword evidence="1" id="KW-0805">Transcription regulation</keyword>
<dbReference type="CDD" id="cd01392">
    <property type="entry name" value="HTH_LacI"/>
    <property type="match status" value="1"/>
</dbReference>
<dbReference type="PANTHER" id="PTHR30146:SF109">
    <property type="entry name" value="HTH-TYPE TRANSCRIPTIONAL REGULATOR GALS"/>
    <property type="match status" value="1"/>
</dbReference>
<dbReference type="GO" id="GO:0003700">
    <property type="term" value="F:DNA-binding transcription factor activity"/>
    <property type="evidence" value="ECO:0007669"/>
    <property type="project" value="TreeGrafter"/>
</dbReference>
<dbReference type="Gene3D" id="3.40.50.2300">
    <property type="match status" value="2"/>
</dbReference>
<protein>
    <submittedName>
        <fullName evidence="5">LacI family DNA-binding transcriptional regulator</fullName>
    </submittedName>
</protein>
<dbReference type="InterPro" id="IPR046335">
    <property type="entry name" value="LacI/GalR-like_sensor"/>
</dbReference>
<dbReference type="Proteomes" id="UP000754750">
    <property type="component" value="Unassembled WGS sequence"/>
</dbReference>
<evidence type="ECO:0000256" key="2">
    <source>
        <dbReference type="ARBA" id="ARBA00023125"/>
    </source>
</evidence>
<feature type="domain" description="HTH lacI-type" evidence="4">
    <location>
        <begin position="12"/>
        <end position="67"/>
    </location>
</feature>
<dbReference type="SUPFAM" id="SSF53822">
    <property type="entry name" value="Periplasmic binding protein-like I"/>
    <property type="match status" value="1"/>
</dbReference>
<dbReference type="InterPro" id="IPR000843">
    <property type="entry name" value="HTH_LacI"/>
</dbReference>
<accession>A0A928KTG0</accession>
<name>A0A928KTG0_9FIRM</name>
<sequence length="610" mass="67146">MKKSSNQNARRPTILDIARLAQASPATVSRVLNDADYPVTEELRERVRSAARQLNYQPNIFSQMLKGVSSREIGIIVPDLINPFYAQLVSAVAKQCVIHGFAPIVCCSYDSPQLEDRQIDILLRQQVAGILLSSINDSDDSLKKLVGPGAPPLILFDQSHEGFIGNSVSFDFFKGGYMAAQYLIQCGHRNIAFMSHPLTRSSRKQIFDGYCRALSEAGIEIKKEMVLIRPAKQNTESDVDFDNGKALAQMLLGCSCLPDAVMAINDITAIGIIDLLSQHGVKVPRDLSVIGFDNIPMSAMISPPLTTIHQPALETGRAAADMLFAHIANPKLNSTQIMIQPELVLRQSVRKNKNAIKGDQIMHTRYEEVELQIFESREEMGRAAAQDAADTIRDILEHKAAVNCIFAAAPSQNEFLDAFVQQKLPWERINAFHMDEYVGLPLGSPQSFNGFLSRSIFDRVPFGSVHLINGAADPQQECARYGELLEKNPPDVVFLGIGENGHIAFNDPAVADFHDTKKIKVVQLDIACRMQQVHDECFASLDLVPKEALTLTVPMLISAPYLFCIVPGERKAGATAAALTGEISEACPASILRTKKGCRMYIDRDCAVKL</sequence>
<dbReference type="Gene3D" id="3.40.50.1360">
    <property type="match status" value="1"/>
</dbReference>
<keyword evidence="3" id="KW-0804">Transcription</keyword>
<dbReference type="Gene3D" id="1.10.260.40">
    <property type="entry name" value="lambda repressor-like DNA-binding domains"/>
    <property type="match status" value="1"/>
</dbReference>
<dbReference type="InterPro" id="IPR037171">
    <property type="entry name" value="NagB/RpiA_transferase-like"/>
</dbReference>